<organism evidence="1 2">
    <name type="scientific">Coemansia helicoidea</name>
    <dbReference type="NCBI Taxonomy" id="1286919"/>
    <lineage>
        <taxon>Eukaryota</taxon>
        <taxon>Fungi</taxon>
        <taxon>Fungi incertae sedis</taxon>
        <taxon>Zoopagomycota</taxon>
        <taxon>Kickxellomycotina</taxon>
        <taxon>Kickxellomycetes</taxon>
        <taxon>Kickxellales</taxon>
        <taxon>Kickxellaceae</taxon>
        <taxon>Coemansia</taxon>
    </lineage>
</organism>
<name>A0ACC1LCE6_9FUNG</name>
<keyword evidence="2" id="KW-1185">Reference proteome</keyword>
<accession>A0ACC1LCE6</accession>
<gene>
    <name evidence="1" type="primary">YAP1</name>
    <name evidence="1" type="ORF">H4R21_001516</name>
</gene>
<protein>
    <submittedName>
        <fullName evidence="1">DNA-binding transcription factor yap1</fullName>
    </submittedName>
</protein>
<evidence type="ECO:0000313" key="2">
    <source>
        <dbReference type="Proteomes" id="UP001140087"/>
    </source>
</evidence>
<dbReference type="EMBL" id="JANBUN010000318">
    <property type="protein sequence ID" value="KAJ2804764.1"/>
    <property type="molecule type" value="Genomic_DNA"/>
</dbReference>
<keyword evidence="1" id="KW-0238">DNA-binding</keyword>
<proteinExistence type="predicted"/>
<reference evidence="1" key="1">
    <citation type="submission" date="2022-07" db="EMBL/GenBank/DDBJ databases">
        <title>Phylogenomic reconstructions and comparative analyses of Kickxellomycotina fungi.</title>
        <authorList>
            <person name="Reynolds N.K."/>
            <person name="Stajich J.E."/>
            <person name="Barry K."/>
            <person name="Grigoriev I.V."/>
            <person name="Crous P."/>
            <person name="Smith M.E."/>
        </authorList>
    </citation>
    <scope>NUCLEOTIDE SEQUENCE</scope>
    <source>
        <strain evidence="1">BCRC 34780</strain>
    </source>
</reference>
<evidence type="ECO:0000313" key="1">
    <source>
        <dbReference type="EMBL" id="KAJ2804764.1"/>
    </source>
</evidence>
<comment type="caution">
    <text evidence="1">The sequence shown here is derived from an EMBL/GenBank/DDBJ whole genome shotgun (WGS) entry which is preliminary data.</text>
</comment>
<dbReference type="Proteomes" id="UP001140087">
    <property type="component" value="Unassembled WGS sequence"/>
</dbReference>
<sequence>MLGPGDESQSDKKSKKPGRKTITDDAPTKRTAQNRAAQRAFRERKQQHLQSLEDKVKELTEQRERTERENQQLRQRIDALSSENSSLKGAKFTYENPPVSQDSAITNLLDLGGSPGVDLTSMLELPPAGSHSAGLATMAPVRKPTLSASPQNVPVLYPLADPAATTVGTLASGLIQQSAAAASAVSGQSALLSTAPSALTAGFSGDIANSLQMLAASQNFSTGSLFDSLLDGSASVAPSLISTAGFGAVPPGLATPSNRSNNSPSSMLSAITPGDLFAPLDQHRPAVGGGFFDVDSFKGPGYLSSFASLLRPATDAESGAPTAKTPSLSDIFVLSPPQPSDRSASLPMPLGANSAALLPPQMQAGVSLPAAAAGSGSEALPAYLMAYRNPDPFSNGDDGDQLEKLLLNSMYPASGLLSDTPAVAQQQQQQQPALDSDLASLLALEQPGNLHTPESSQNAGADKAQPLSPESALPESPAAGQCTCRNLDKPCDPCPMHGTPEDLSSELRGMAPEMMGYVCTPTNRMADDDLNDLCSLMYKHAKCTEMQRRVETVRTSLKAQPDLTLLQTKQQLSKDYGLE</sequence>